<evidence type="ECO:0000256" key="1">
    <source>
        <dbReference type="SAM" id="Phobius"/>
    </source>
</evidence>
<protein>
    <recommendedName>
        <fullName evidence="2">DUF5671 domain-containing protein</fullName>
    </recommendedName>
</protein>
<dbReference type="EMBL" id="MFRC01000063">
    <property type="protein sequence ID" value="OGH88542.1"/>
    <property type="molecule type" value="Genomic_DNA"/>
</dbReference>
<evidence type="ECO:0000313" key="3">
    <source>
        <dbReference type="EMBL" id="OGH88542.1"/>
    </source>
</evidence>
<proteinExistence type="predicted"/>
<feature type="transmembrane region" description="Helical" evidence="1">
    <location>
        <begin position="21"/>
        <end position="43"/>
    </location>
</feature>
<name>A0A1F6NX84_9BACT</name>
<evidence type="ECO:0000259" key="2">
    <source>
        <dbReference type="Pfam" id="PF18920"/>
    </source>
</evidence>
<dbReference type="Proteomes" id="UP000178490">
    <property type="component" value="Unassembled WGS sequence"/>
</dbReference>
<gene>
    <name evidence="3" type="ORF">A2537_00185</name>
</gene>
<feature type="domain" description="DUF5671" evidence="2">
    <location>
        <begin position="14"/>
        <end position="147"/>
    </location>
</feature>
<feature type="transmembrane region" description="Helical" evidence="1">
    <location>
        <begin position="97"/>
        <end position="118"/>
    </location>
</feature>
<feature type="transmembrane region" description="Helical" evidence="1">
    <location>
        <begin position="130"/>
        <end position="150"/>
    </location>
</feature>
<comment type="caution">
    <text evidence="3">The sequence shown here is derived from an EMBL/GenBank/DDBJ whole genome shotgun (WGS) entry which is preliminary data.</text>
</comment>
<keyword evidence="1" id="KW-0472">Membrane</keyword>
<evidence type="ECO:0000313" key="4">
    <source>
        <dbReference type="Proteomes" id="UP000178490"/>
    </source>
</evidence>
<sequence length="319" mass="36925">MENSTVLKSTPKDVFLHLFNILTFYLSVIGFITLFIQYVNALFPDSLDYYLVGIGETVRISSSIILIAVPAFLLTAWLLAKDLVLEPLKRDLKLRKWLVYFTLFVSAVTIIIDLITFVYNFLSGEITTRFFLKILVVLIIASAVFGYYMWDLKRKELVSKIPKILAIILFIAMVSSVVAGFFIIGTPFEQRNRRFDEQRIQNLQTIQSQIINYYTQKGTVPLEMKMLNDSISGFVVPVDPKNGQNFEYSMLTKNKFELCATFDSANDNLKQVGSQQYVTPYDSFNQNWYHKAQRTCFTREIDPELYKEIDYKPGKNFIQ</sequence>
<dbReference type="Pfam" id="PF18920">
    <property type="entry name" value="DUF5671"/>
    <property type="match status" value="1"/>
</dbReference>
<keyword evidence="1" id="KW-1133">Transmembrane helix</keyword>
<dbReference type="InterPro" id="IPR043728">
    <property type="entry name" value="DUF5671"/>
</dbReference>
<dbReference type="AlphaFoldDB" id="A0A1F6NX84"/>
<keyword evidence="1" id="KW-0812">Transmembrane</keyword>
<feature type="transmembrane region" description="Helical" evidence="1">
    <location>
        <begin position="63"/>
        <end position="85"/>
    </location>
</feature>
<reference evidence="3 4" key="1">
    <citation type="journal article" date="2016" name="Nat. Commun.">
        <title>Thousands of microbial genomes shed light on interconnected biogeochemical processes in an aquifer system.</title>
        <authorList>
            <person name="Anantharaman K."/>
            <person name="Brown C.T."/>
            <person name="Hug L.A."/>
            <person name="Sharon I."/>
            <person name="Castelle C.J."/>
            <person name="Probst A.J."/>
            <person name="Thomas B.C."/>
            <person name="Singh A."/>
            <person name="Wilkins M.J."/>
            <person name="Karaoz U."/>
            <person name="Brodie E.L."/>
            <person name="Williams K.H."/>
            <person name="Hubbard S.S."/>
            <person name="Banfield J.F."/>
        </authorList>
    </citation>
    <scope>NUCLEOTIDE SEQUENCE [LARGE SCALE GENOMIC DNA]</scope>
</reference>
<feature type="transmembrane region" description="Helical" evidence="1">
    <location>
        <begin position="162"/>
        <end position="184"/>
    </location>
</feature>
<organism evidence="3 4">
    <name type="scientific">Candidatus Magasanikbacteria bacterium RIFOXYD2_FULL_36_9</name>
    <dbReference type="NCBI Taxonomy" id="1798707"/>
    <lineage>
        <taxon>Bacteria</taxon>
        <taxon>Candidatus Magasanikiibacteriota</taxon>
    </lineage>
</organism>
<accession>A0A1F6NX84</accession>